<name>A0A1H8H5P1_9SPHN</name>
<keyword evidence="1" id="KW-1133">Transmembrane helix</keyword>
<organism evidence="2 3">
    <name type="scientific">Sphingomonas gellani</name>
    <dbReference type="NCBI Taxonomy" id="1166340"/>
    <lineage>
        <taxon>Bacteria</taxon>
        <taxon>Pseudomonadati</taxon>
        <taxon>Pseudomonadota</taxon>
        <taxon>Alphaproteobacteria</taxon>
        <taxon>Sphingomonadales</taxon>
        <taxon>Sphingomonadaceae</taxon>
        <taxon>Sphingomonas</taxon>
    </lineage>
</organism>
<dbReference type="STRING" id="1166340.SAMN05192583_2936"/>
<sequence>MGVVDAVARELMLFAAVMLLIGGIDDLLVDMVYWIRRVRHGPVSAFRLQPPADAGRIAVFVAAWQEAEVIGAMLRTALDRFGAGDYRIYVGCYPNDPATVDAVAAVAESDARVRLVIGGRAGPTTKADNLNLLWRALCRDDMADGVRSRAVVLHDAEDVVHPEELGVFAALIGVADVVQIPVLPLIHPKSRMVSGHYADEFAQAN</sequence>
<keyword evidence="1" id="KW-0472">Membrane</keyword>
<dbReference type="AlphaFoldDB" id="A0A1H8H5P1"/>
<dbReference type="SUPFAM" id="SSF53448">
    <property type="entry name" value="Nucleotide-diphospho-sugar transferases"/>
    <property type="match status" value="1"/>
</dbReference>
<proteinExistence type="predicted"/>
<dbReference type="EMBL" id="FOCF01000008">
    <property type="protein sequence ID" value="SEN51339.1"/>
    <property type="molecule type" value="Genomic_DNA"/>
</dbReference>
<feature type="transmembrane region" description="Helical" evidence="1">
    <location>
        <begin position="12"/>
        <end position="35"/>
    </location>
</feature>
<evidence type="ECO:0000313" key="2">
    <source>
        <dbReference type="EMBL" id="SEN51339.1"/>
    </source>
</evidence>
<dbReference type="InterPro" id="IPR029044">
    <property type="entry name" value="Nucleotide-diphossugar_trans"/>
</dbReference>
<accession>A0A1H8H5P1</accession>
<dbReference type="Proteomes" id="UP000199206">
    <property type="component" value="Unassembled WGS sequence"/>
</dbReference>
<evidence type="ECO:0000256" key="1">
    <source>
        <dbReference type="SAM" id="Phobius"/>
    </source>
</evidence>
<evidence type="ECO:0000313" key="3">
    <source>
        <dbReference type="Proteomes" id="UP000199206"/>
    </source>
</evidence>
<keyword evidence="1" id="KW-0812">Transmembrane</keyword>
<keyword evidence="3" id="KW-1185">Reference proteome</keyword>
<reference evidence="3" key="1">
    <citation type="submission" date="2016-10" db="EMBL/GenBank/DDBJ databases">
        <authorList>
            <person name="Varghese N."/>
            <person name="Submissions S."/>
        </authorList>
    </citation>
    <scope>NUCLEOTIDE SEQUENCE [LARGE SCALE GENOMIC DNA]</scope>
    <source>
        <strain evidence="3">S6-262</strain>
    </source>
</reference>
<dbReference type="Pfam" id="PF13641">
    <property type="entry name" value="Glyco_tranf_2_3"/>
    <property type="match status" value="1"/>
</dbReference>
<gene>
    <name evidence="2" type="ORF">SAMN05192583_2936</name>
</gene>
<protein>
    <submittedName>
        <fullName evidence="2">Adsorption protein B</fullName>
    </submittedName>
</protein>